<reference evidence="8 9" key="1">
    <citation type="submission" date="2023-08" db="EMBL/GenBank/DDBJ databases">
        <title>Black Yeasts Isolated from many extreme environments.</title>
        <authorList>
            <person name="Coleine C."/>
            <person name="Stajich J.E."/>
            <person name="Selbmann L."/>
        </authorList>
    </citation>
    <scope>NUCLEOTIDE SEQUENCE [LARGE SCALE GENOMIC DNA]</scope>
    <source>
        <strain evidence="8 9">CCFEE 5792</strain>
    </source>
</reference>
<dbReference type="GO" id="GO:0097621">
    <property type="term" value="F:monoamine oxidase activity"/>
    <property type="evidence" value="ECO:0007669"/>
    <property type="project" value="UniProtKB-EC"/>
</dbReference>
<organism evidence="8 9">
    <name type="scientific">Exophiala bonariae</name>
    <dbReference type="NCBI Taxonomy" id="1690606"/>
    <lineage>
        <taxon>Eukaryota</taxon>
        <taxon>Fungi</taxon>
        <taxon>Dikarya</taxon>
        <taxon>Ascomycota</taxon>
        <taxon>Pezizomycotina</taxon>
        <taxon>Eurotiomycetes</taxon>
        <taxon>Chaetothyriomycetidae</taxon>
        <taxon>Chaetothyriales</taxon>
        <taxon>Herpotrichiellaceae</taxon>
        <taxon>Exophiala</taxon>
    </lineage>
</organism>
<keyword evidence="6" id="KW-0285">Flavoprotein</keyword>
<comment type="catalytic activity">
    <reaction evidence="4">
        <text>a secondary aliphatic amine + O2 + H2O = a primary amine + an aldehyde + H2O2</text>
        <dbReference type="Rhea" id="RHEA:26414"/>
        <dbReference type="ChEBI" id="CHEBI:15377"/>
        <dbReference type="ChEBI" id="CHEBI:15379"/>
        <dbReference type="ChEBI" id="CHEBI:16240"/>
        <dbReference type="ChEBI" id="CHEBI:17478"/>
        <dbReference type="ChEBI" id="CHEBI:58855"/>
        <dbReference type="ChEBI" id="CHEBI:65296"/>
        <dbReference type="EC" id="1.4.3.4"/>
    </reaction>
</comment>
<evidence type="ECO:0000256" key="3">
    <source>
        <dbReference type="ARBA" id="ARBA00023002"/>
    </source>
</evidence>
<dbReference type="InterPro" id="IPR002937">
    <property type="entry name" value="Amino_oxidase"/>
</dbReference>
<accession>A0AAV9MUT8</accession>
<evidence type="ECO:0000313" key="8">
    <source>
        <dbReference type="EMBL" id="KAK5043624.1"/>
    </source>
</evidence>
<dbReference type="GeneID" id="89979492"/>
<proteinExistence type="inferred from homology"/>
<evidence type="ECO:0000256" key="6">
    <source>
        <dbReference type="RuleBase" id="RU362067"/>
    </source>
</evidence>
<evidence type="ECO:0000256" key="2">
    <source>
        <dbReference type="ARBA" id="ARBA00005995"/>
    </source>
</evidence>
<keyword evidence="6" id="KW-0274">FAD</keyword>
<name>A0AAV9MUT8_9EURO</name>
<evidence type="ECO:0000313" key="9">
    <source>
        <dbReference type="Proteomes" id="UP001358417"/>
    </source>
</evidence>
<comment type="cofactor">
    <cofactor evidence="1 6">
        <name>FAD</name>
        <dbReference type="ChEBI" id="CHEBI:57692"/>
    </cofactor>
</comment>
<dbReference type="Gene3D" id="3.90.660.10">
    <property type="match status" value="2"/>
</dbReference>
<dbReference type="Gene3D" id="3.50.50.60">
    <property type="entry name" value="FAD/NAD(P)-binding domain"/>
    <property type="match status" value="1"/>
</dbReference>
<dbReference type="Proteomes" id="UP001358417">
    <property type="component" value="Unassembled WGS sequence"/>
</dbReference>
<dbReference type="InterPro" id="IPR036188">
    <property type="entry name" value="FAD/NAD-bd_sf"/>
</dbReference>
<dbReference type="InterPro" id="IPR001613">
    <property type="entry name" value="Flavin_amine_oxidase"/>
</dbReference>
<evidence type="ECO:0000256" key="5">
    <source>
        <dbReference type="PIRSR" id="PIRSR601613-1"/>
    </source>
</evidence>
<feature type="domain" description="Amine oxidase" evidence="7">
    <location>
        <begin position="52"/>
        <end position="479"/>
    </location>
</feature>
<dbReference type="EMBL" id="JAVRRD010000054">
    <property type="protein sequence ID" value="KAK5043624.1"/>
    <property type="molecule type" value="Genomic_DNA"/>
</dbReference>
<dbReference type="PRINTS" id="PR00757">
    <property type="entry name" value="AMINEOXDASEF"/>
</dbReference>
<feature type="binding site" evidence="5">
    <location>
        <position position="276"/>
    </location>
    <ligand>
        <name>FAD</name>
        <dbReference type="ChEBI" id="CHEBI:57692"/>
    </ligand>
</feature>
<comment type="caution">
    <text evidence="8">The sequence shown here is derived from an EMBL/GenBank/DDBJ whole genome shotgun (WGS) entry which is preliminary data.</text>
</comment>
<sequence length="492" mass="53751">MSSSAGPVASSEGYRYDVSRNLVTAGLATQAVKPSSNYIGRSYDAIVIGAGFTGLAAARDLSVAGKHVLLLEARDRIGGRTWTAQVDGHNTEMGGTWIHWLQPHVWAEVTRYGLVDGVKISSGTSNEADVSYLNDTKDGFVKERPEITDLRLLPLMFKFMDIDGAGGRTLFPQPYQPMQCADLWTSWDISLQERADQLDISIEDRDFLLSWLCINACSSAAESSFLNMLRLYALSGYDFNTFMEICGKMKLKEGTTTLASAIYSEYKGASLFNRVVKSVLSTDGEVEVATKAGDVFHAKHVICTIPLHCLSDVEFSPSLPQAFKTTKHANLGAKVHIHSSLSVDPWFGISDGNHSVCAVFTESPSAQGGTHLVSFGISDKLIAQHHIKDNPKAYILALQNDVVPKSVRIEPTHITWHDWTRDEFAKGAWASYGPKQLSGGLGEITMNPRLSDRIILANADWATGWVGYIDGALEMGRKAGRDTALELDRIAG</sequence>
<evidence type="ECO:0000256" key="4">
    <source>
        <dbReference type="ARBA" id="ARBA00048448"/>
    </source>
</evidence>
<evidence type="ECO:0000259" key="7">
    <source>
        <dbReference type="Pfam" id="PF01593"/>
    </source>
</evidence>
<dbReference type="SUPFAM" id="SSF51905">
    <property type="entry name" value="FAD/NAD(P)-binding domain"/>
    <property type="match status" value="1"/>
</dbReference>
<protein>
    <recommendedName>
        <fullName evidence="6">Amine oxidase</fullName>
        <ecNumber evidence="6">1.4.3.-</ecNumber>
    </recommendedName>
</protein>
<keyword evidence="3 6" id="KW-0560">Oxidoreductase</keyword>
<dbReference type="PANTHER" id="PTHR43563:SF1">
    <property type="entry name" value="AMINE OXIDASE [FLAVIN-CONTAINING] B"/>
    <property type="match status" value="1"/>
</dbReference>
<feature type="binding site" evidence="5">
    <location>
        <position position="375"/>
    </location>
    <ligand>
        <name>substrate</name>
    </ligand>
</feature>
<gene>
    <name evidence="8" type="ORF">LTR84_011338</name>
</gene>
<comment type="similarity">
    <text evidence="2 6">Belongs to the flavin monoamine oxidase family.</text>
</comment>
<feature type="binding site" evidence="5">
    <location>
        <position position="53"/>
    </location>
    <ligand>
        <name>FAD</name>
        <dbReference type="ChEBI" id="CHEBI:57692"/>
    </ligand>
</feature>
<dbReference type="Pfam" id="PF01593">
    <property type="entry name" value="Amino_oxidase"/>
    <property type="match status" value="1"/>
</dbReference>
<dbReference type="PANTHER" id="PTHR43563">
    <property type="entry name" value="AMINE OXIDASE"/>
    <property type="match status" value="1"/>
</dbReference>
<dbReference type="EC" id="1.4.3.-" evidence="6"/>
<evidence type="ECO:0000256" key="1">
    <source>
        <dbReference type="ARBA" id="ARBA00001974"/>
    </source>
</evidence>
<dbReference type="InterPro" id="IPR050703">
    <property type="entry name" value="Flavin_MAO"/>
</dbReference>
<feature type="binding site" evidence="5">
    <location>
        <begin position="72"/>
        <end position="73"/>
    </location>
    <ligand>
        <name>FAD</name>
        <dbReference type="ChEBI" id="CHEBI:57692"/>
    </ligand>
</feature>
<dbReference type="AlphaFoldDB" id="A0AAV9MUT8"/>
<dbReference type="RefSeq" id="XP_064700007.1">
    <property type="nucleotide sequence ID" value="XM_064854871.1"/>
</dbReference>
<keyword evidence="9" id="KW-1185">Reference proteome</keyword>